<evidence type="ECO:0000313" key="2">
    <source>
        <dbReference type="EMBL" id="KAK7489176.1"/>
    </source>
</evidence>
<evidence type="ECO:0000256" key="1">
    <source>
        <dbReference type="SAM" id="Phobius"/>
    </source>
</evidence>
<evidence type="ECO:0000313" key="3">
    <source>
        <dbReference type="Proteomes" id="UP001519460"/>
    </source>
</evidence>
<dbReference type="Proteomes" id="UP001519460">
    <property type="component" value="Unassembled WGS sequence"/>
</dbReference>
<keyword evidence="1" id="KW-0472">Membrane</keyword>
<dbReference type="EMBL" id="JACVVK020000141">
    <property type="protein sequence ID" value="KAK7489176.1"/>
    <property type="molecule type" value="Genomic_DNA"/>
</dbReference>
<accession>A0ABD0KPL9</accession>
<protein>
    <submittedName>
        <fullName evidence="2">Uncharacterized protein</fullName>
    </submittedName>
</protein>
<sequence>MASASLAGFSMTGWNANSFRPQLPLPPVTYPPCFGKGLTFRYFMQSKIMALAFLILGIAFLVAFICAFLPFWFIMKFNIRDSTFGTEGLRQLTKDMGVFFFTDDQYVSMLFLEKMTNRVVVPCKFFFVTSTTKVLVSSTTSITAFSTV</sequence>
<organism evidence="2 3">
    <name type="scientific">Batillaria attramentaria</name>
    <dbReference type="NCBI Taxonomy" id="370345"/>
    <lineage>
        <taxon>Eukaryota</taxon>
        <taxon>Metazoa</taxon>
        <taxon>Spiralia</taxon>
        <taxon>Lophotrochozoa</taxon>
        <taxon>Mollusca</taxon>
        <taxon>Gastropoda</taxon>
        <taxon>Caenogastropoda</taxon>
        <taxon>Sorbeoconcha</taxon>
        <taxon>Cerithioidea</taxon>
        <taxon>Batillariidae</taxon>
        <taxon>Batillaria</taxon>
    </lineage>
</organism>
<name>A0ABD0KPL9_9CAEN</name>
<feature type="transmembrane region" description="Helical" evidence="1">
    <location>
        <begin position="48"/>
        <end position="74"/>
    </location>
</feature>
<keyword evidence="3" id="KW-1185">Reference proteome</keyword>
<gene>
    <name evidence="2" type="ORF">BaRGS_00019554</name>
</gene>
<dbReference type="AlphaFoldDB" id="A0ABD0KPL9"/>
<reference evidence="2 3" key="1">
    <citation type="journal article" date="2023" name="Sci. Data">
        <title>Genome assembly of the Korean intertidal mud-creeper Batillaria attramentaria.</title>
        <authorList>
            <person name="Patra A.K."/>
            <person name="Ho P.T."/>
            <person name="Jun S."/>
            <person name="Lee S.J."/>
            <person name="Kim Y."/>
            <person name="Won Y.J."/>
        </authorList>
    </citation>
    <scope>NUCLEOTIDE SEQUENCE [LARGE SCALE GENOMIC DNA]</scope>
    <source>
        <strain evidence="2">Wonlab-2016</strain>
    </source>
</reference>
<keyword evidence="1" id="KW-0812">Transmembrane</keyword>
<comment type="caution">
    <text evidence="2">The sequence shown here is derived from an EMBL/GenBank/DDBJ whole genome shotgun (WGS) entry which is preliminary data.</text>
</comment>
<proteinExistence type="predicted"/>
<keyword evidence="1" id="KW-1133">Transmembrane helix</keyword>